<keyword evidence="3" id="KW-0479">Metal-binding</keyword>
<dbReference type="CDD" id="cd08255">
    <property type="entry name" value="2-desacetyl-2-hydroxyethyl_bacteriochlorophyllide_like"/>
    <property type="match status" value="1"/>
</dbReference>
<dbReference type="GO" id="GO:0046872">
    <property type="term" value="F:metal ion binding"/>
    <property type="evidence" value="ECO:0007669"/>
    <property type="project" value="UniProtKB-KW"/>
</dbReference>
<evidence type="ECO:0000313" key="7">
    <source>
        <dbReference type="EMBL" id="OAS15658.1"/>
    </source>
</evidence>
<feature type="domain" description="Enoyl reductase (ER)" evidence="6">
    <location>
        <begin position="6"/>
        <end position="326"/>
    </location>
</feature>
<comment type="cofactor">
    <cofactor evidence="1">
        <name>Zn(2+)</name>
        <dbReference type="ChEBI" id="CHEBI:29105"/>
    </cofactor>
</comment>
<dbReference type="SUPFAM" id="SSF50129">
    <property type="entry name" value="GroES-like"/>
    <property type="match status" value="1"/>
</dbReference>
<dbReference type="Pfam" id="PF00107">
    <property type="entry name" value="ADH_zinc_N"/>
    <property type="match status" value="1"/>
</dbReference>
<evidence type="ECO:0000259" key="6">
    <source>
        <dbReference type="SMART" id="SM00829"/>
    </source>
</evidence>
<evidence type="ECO:0000256" key="2">
    <source>
        <dbReference type="ARBA" id="ARBA00008072"/>
    </source>
</evidence>
<keyword evidence="5" id="KW-0560">Oxidoreductase</keyword>
<comment type="similarity">
    <text evidence="2">Belongs to the zinc-containing alcohol dehydrogenase family.</text>
</comment>
<organism evidence="7 8">
    <name type="scientific">Paenibacillus oryzisoli</name>
    <dbReference type="NCBI Taxonomy" id="1850517"/>
    <lineage>
        <taxon>Bacteria</taxon>
        <taxon>Bacillati</taxon>
        <taxon>Bacillota</taxon>
        <taxon>Bacilli</taxon>
        <taxon>Bacillales</taxon>
        <taxon>Paenibacillaceae</taxon>
        <taxon>Paenibacillus</taxon>
    </lineage>
</organism>
<dbReference type="InterPro" id="IPR011032">
    <property type="entry name" value="GroES-like_sf"/>
</dbReference>
<evidence type="ECO:0000256" key="5">
    <source>
        <dbReference type="ARBA" id="ARBA00023002"/>
    </source>
</evidence>
<accession>A0A198A3V4</accession>
<evidence type="ECO:0000256" key="4">
    <source>
        <dbReference type="ARBA" id="ARBA00022833"/>
    </source>
</evidence>
<name>A0A198A3V4_9BACL</name>
<protein>
    <submittedName>
        <fullName evidence="7">Alcohol dehydrogenase</fullName>
    </submittedName>
</protein>
<sequence>MRAVIARSGSVEIMNMEEPNVEANYVLVETVYSAISPGTEMMLKDIQSTEPIFLGYSAMGQVREVGEGITHVKKGDRVACYGSPFVRHAELLKVPMHLVVPLPQQVDAQEAAHVGLGAIATHALRQADLRFGESVLVVGLGILGQMVCQIAEASANIVIGMDRVAERAEKLTASGTQLVYTNEEDMMHNLPHITGGAGVDAVILCVGGGNSEMIDKALSWIRDRGKIVIVGDVSMTFNRELMFQKEAQILISRAGGPGRYLKDYEMKGIDYPIGLVRWTEGRNMAEYIRLLAERKLSIAPLISHILPLERIGEAYDLYRNAPQHVLGVVVRYGDSQRDS</sequence>
<dbReference type="GO" id="GO:0016491">
    <property type="term" value="F:oxidoreductase activity"/>
    <property type="evidence" value="ECO:0007669"/>
    <property type="project" value="UniProtKB-KW"/>
</dbReference>
<reference evidence="7 8" key="1">
    <citation type="submission" date="2016-05" db="EMBL/GenBank/DDBJ databases">
        <title>Paenibacillus sp. 1ZS3-15 nov., isolated from the rhizosphere soil.</title>
        <authorList>
            <person name="Zhang X.X."/>
            <person name="Zhang J."/>
        </authorList>
    </citation>
    <scope>NUCLEOTIDE SEQUENCE [LARGE SCALE GENOMIC DNA]</scope>
    <source>
        <strain evidence="7 8">1ZS3-15</strain>
    </source>
</reference>
<dbReference type="STRING" id="1850517.A8708_03480"/>
<evidence type="ECO:0000313" key="8">
    <source>
        <dbReference type="Proteomes" id="UP000078454"/>
    </source>
</evidence>
<dbReference type="Gene3D" id="3.90.180.10">
    <property type="entry name" value="Medium-chain alcohol dehydrogenases, catalytic domain"/>
    <property type="match status" value="2"/>
</dbReference>
<dbReference type="InterPro" id="IPR013149">
    <property type="entry name" value="ADH-like_C"/>
</dbReference>
<dbReference type="InterPro" id="IPR036291">
    <property type="entry name" value="NAD(P)-bd_dom_sf"/>
</dbReference>
<proteinExistence type="inferred from homology"/>
<comment type="caution">
    <text evidence="7">The sequence shown here is derived from an EMBL/GenBank/DDBJ whole genome shotgun (WGS) entry which is preliminary data.</text>
</comment>
<gene>
    <name evidence="7" type="ORF">A8708_03480</name>
</gene>
<dbReference type="AlphaFoldDB" id="A0A198A3V4"/>
<dbReference type="EMBL" id="LYPB01000081">
    <property type="protein sequence ID" value="OAS15658.1"/>
    <property type="molecule type" value="Genomic_DNA"/>
</dbReference>
<dbReference type="PANTHER" id="PTHR43350">
    <property type="entry name" value="NAD-DEPENDENT ALCOHOL DEHYDROGENASE"/>
    <property type="match status" value="1"/>
</dbReference>
<dbReference type="SUPFAM" id="SSF51735">
    <property type="entry name" value="NAD(P)-binding Rossmann-fold domains"/>
    <property type="match status" value="1"/>
</dbReference>
<dbReference type="SMART" id="SM00829">
    <property type="entry name" value="PKS_ER"/>
    <property type="match status" value="1"/>
</dbReference>
<dbReference type="RefSeq" id="WP_068667934.1">
    <property type="nucleotide sequence ID" value="NZ_LYPB01000081.1"/>
</dbReference>
<dbReference type="PANTHER" id="PTHR43350:SF19">
    <property type="entry name" value="D-GULOSIDE 3-DEHYDROGENASE"/>
    <property type="match status" value="1"/>
</dbReference>
<dbReference type="Pfam" id="PF08240">
    <property type="entry name" value="ADH_N"/>
    <property type="match status" value="1"/>
</dbReference>
<keyword evidence="8" id="KW-1185">Reference proteome</keyword>
<keyword evidence="4" id="KW-0862">Zinc</keyword>
<evidence type="ECO:0000256" key="1">
    <source>
        <dbReference type="ARBA" id="ARBA00001947"/>
    </source>
</evidence>
<dbReference type="OrthoDB" id="9781031at2"/>
<dbReference type="Proteomes" id="UP000078454">
    <property type="component" value="Unassembled WGS sequence"/>
</dbReference>
<evidence type="ECO:0000256" key="3">
    <source>
        <dbReference type="ARBA" id="ARBA00022723"/>
    </source>
</evidence>
<dbReference type="InterPro" id="IPR013154">
    <property type="entry name" value="ADH-like_N"/>
</dbReference>
<dbReference type="Gene3D" id="3.40.50.720">
    <property type="entry name" value="NAD(P)-binding Rossmann-like Domain"/>
    <property type="match status" value="1"/>
</dbReference>
<dbReference type="InterPro" id="IPR020843">
    <property type="entry name" value="ER"/>
</dbReference>